<dbReference type="EMBL" id="KL246144">
    <property type="protein sequence ID" value="KFV14943.1"/>
    <property type="molecule type" value="Genomic_DNA"/>
</dbReference>
<feature type="non-terminal residue" evidence="2">
    <location>
        <position position="81"/>
    </location>
</feature>
<keyword evidence="3" id="KW-1185">Reference proteome</keyword>
<name>A0A093CKE1_9AVES</name>
<evidence type="ECO:0000313" key="2">
    <source>
        <dbReference type="EMBL" id="KFV14943.1"/>
    </source>
</evidence>
<proteinExistence type="predicted"/>
<evidence type="ECO:0000313" key="3">
    <source>
        <dbReference type="Proteomes" id="UP000053149"/>
    </source>
</evidence>
<feature type="non-terminal residue" evidence="2">
    <location>
        <position position="1"/>
    </location>
</feature>
<sequence>ERALCSKEQQAEPSPPSAVPRQRRPSSQLREQVLQDAAATHGTETCSAGQRWSCPVGGQVPWLRTPPACSGWEMEEQPSLS</sequence>
<accession>A0A093CKE1</accession>
<protein>
    <submittedName>
        <fullName evidence="2">Uncharacterized protein</fullName>
    </submittedName>
</protein>
<dbReference type="AlphaFoldDB" id="A0A093CKE1"/>
<organism evidence="2 3">
    <name type="scientific">Pterocles gutturalis</name>
    <name type="common">yellow-throated sandgrouse</name>
    <dbReference type="NCBI Taxonomy" id="240206"/>
    <lineage>
        <taxon>Eukaryota</taxon>
        <taxon>Metazoa</taxon>
        <taxon>Chordata</taxon>
        <taxon>Craniata</taxon>
        <taxon>Vertebrata</taxon>
        <taxon>Euteleostomi</taxon>
        <taxon>Archelosauria</taxon>
        <taxon>Archosauria</taxon>
        <taxon>Dinosauria</taxon>
        <taxon>Saurischia</taxon>
        <taxon>Theropoda</taxon>
        <taxon>Coelurosauria</taxon>
        <taxon>Aves</taxon>
        <taxon>Neognathae</taxon>
        <taxon>Neoaves</taxon>
        <taxon>Columbimorphae</taxon>
        <taxon>Pterocliformes</taxon>
        <taxon>Pteroclidae</taxon>
        <taxon>Pterocles</taxon>
    </lineage>
</organism>
<reference evidence="2 3" key="1">
    <citation type="submission" date="2014-04" db="EMBL/GenBank/DDBJ databases">
        <title>Genome evolution of avian class.</title>
        <authorList>
            <person name="Zhang G."/>
            <person name="Li C."/>
        </authorList>
    </citation>
    <scope>NUCLEOTIDE SEQUENCE [LARGE SCALE GENOMIC DNA]</scope>
    <source>
        <strain evidence="2">BGI_N339</strain>
    </source>
</reference>
<evidence type="ECO:0000256" key="1">
    <source>
        <dbReference type="SAM" id="MobiDB-lite"/>
    </source>
</evidence>
<gene>
    <name evidence="2" type="ORF">N339_02363</name>
</gene>
<feature type="region of interest" description="Disordered" evidence="1">
    <location>
        <begin position="1"/>
        <end position="51"/>
    </location>
</feature>
<dbReference type="Proteomes" id="UP000053149">
    <property type="component" value="Unassembled WGS sequence"/>
</dbReference>